<dbReference type="Proteomes" id="UP000181998">
    <property type="component" value="Unassembled WGS sequence"/>
</dbReference>
<evidence type="ECO:0000313" key="1">
    <source>
        <dbReference type="EMBL" id="SEQ28477.1"/>
    </source>
</evidence>
<protein>
    <submittedName>
        <fullName evidence="1">Uncharacterized protein</fullName>
    </submittedName>
</protein>
<dbReference type="EMBL" id="FOFX01000034">
    <property type="protein sequence ID" value="SEQ28477.1"/>
    <property type="molecule type" value="Genomic_DNA"/>
</dbReference>
<gene>
    <name evidence="1" type="ORF">SAMN05421510_10343</name>
</gene>
<organism evidence="1 2">
    <name type="scientific">Nitrosomonas ureae</name>
    <dbReference type="NCBI Taxonomy" id="44577"/>
    <lineage>
        <taxon>Bacteria</taxon>
        <taxon>Pseudomonadati</taxon>
        <taxon>Pseudomonadota</taxon>
        <taxon>Betaproteobacteria</taxon>
        <taxon>Nitrosomonadales</taxon>
        <taxon>Nitrosomonadaceae</taxon>
        <taxon>Nitrosomonas</taxon>
    </lineage>
</organism>
<sequence length="30" mass="3278">MKAIDKVSDMVHHAVDSASDKSFQVADKNC</sequence>
<evidence type="ECO:0000313" key="2">
    <source>
        <dbReference type="Proteomes" id="UP000181998"/>
    </source>
</evidence>
<dbReference type="AlphaFoldDB" id="A0A1H9ES91"/>
<proteinExistence type="predicted"/>
<reference evidence="1 2" key="1">
    <citation type="submission" date="2016-10" db="EMBL/GenBank/DDBJ databases">
        <authorList>
            <person name="de Groot N.N."/>
        </authorList>
    </citation>
    <scope>NUCLEOTIDE SEQUENCE [LARGE SCALE GENOMIC DNA]</scope>
    <source>
        <strain evidence="1 2">Nm9</strain>
    </source>
</reference>
<name>A0A1H9ES91_9PROT</name>
<accession>A0A1H9ES91</accession>